<proteinExistence type="inferred from homology"/>
<feature type="domain" description="Resolvase/invertase-type recombinase catalytic" evidence="6">
    <location>
        <begin position="1"/>
        <end position="134"/>
    </location>
</feature>
<protein>
    <submittedName>
        <fullName evidence="7">Recombinase family protein</fullName>
    </submittedName>
</protein>
<dbReference type="InterPro" id="IPR036162">
    <property type="entry name" value="Resolvase-like_N_sf"/>
</dbReference>
<dbReference type="Proteomes" id="UP001279681">
    <property type="component" value="Unassembled WGS sequence"/>
</dbReference>
<keyword evidence="4" id="KW-0233">DNA recombination</keyword>
<evidence type="ECO:0000259" key="6">
    <source>
        <dbReference type="PROSITE" id="PS51736"/>
    </source>
</evidence>
<evidence type="ECO:0000256" key="3">
    <source>
        <dbReference type="ARBA" id="ARBA00023125"/>
    </source>
</evidence>
<sequence length="189" mass="21570">MKFGYARVSTTDQNLEMQISALEKYGVDKIFSDKATGKNMQRKEFLRLLEQLRKGDTLVIFSLSRLGRKTKELIELIEKFNSEGITLVSLKESIDTNSPMGRAMIGMISIFAELERELITERVKEGVKNARARGRLGGRPRIDSEKVKEALALYHTEHYSVQEIIKKTGVSKATLYRRLSELEAKNENN</sequence>
<evidence type="ECO:0000256" key="1">
    <source>
        <dbReference type="ARBA" id="ARBA00009913"/>
    </source>
</evidence>
<comment type="similarity">
    <text evidence="1">Belongs to the site-specific recombinase resolvase family.</text>
</comment>
<keyword evidence="2" id="KW-0229">DNA integration</keyword>
<comment type="caution">
    <text evidence="7">The sequence shown here is derived from an EMBL/GenBank/DDBJ whole genome shotgun (WGS) entry which is preliminary data.</text>
</comment>
<dbReference type="CDD" id="cd03768">
    <property type="entry name" value="SR_ResInv"/>
    <property type="match status" value="1"/>
</dbReference>
<organism evidence="7 8">
    <name type="scientific">Candidatus Cetobacterium colombiensis</name>
    <dbReference type="NCBI Taxonomy" id="3073100"/>
    <lineage>
        <taxon>Bacteria</taxon>
        <taxon>Fusobacteriati</taxon>
        <taxon>Fusobacteriota</taxon>
        <taxon>Fusobacteriia</taxon>
        <taxon>Fusobacteriales</taxon>
        <taxon>Fusobacteriaceae</taxon>
        <taxon>Cetobacterium</taxon>
    </lineage>
</organism>
<dbReference type="InterPro" id="IPR006118">
    <property type="entry name" value="Recombinase_CS"/>
</dbReference>
<dbReference type="PANTHER" id="PTHR30461:SF2">
    <property type="entry name" value="SERINE RECOMBINASE PINE-RELATED"/>
    <property type="match status" value="1"/>
</dbReference>
<dbReference type="InterPro" id="IPR006119">
    <property type="entry name" value="Resolv_N"/>
</dbReference>
<evidence type="ECO:0000256" key="4">
    <source>
        <dbReference type="ARBA" id="ARBA00023172"/>
    </source>
</evidence>
<keyword evidence="3" id="KW-0238">DNA-binding</keyword>
<dbReference type="Gene3D" id="1.10.10.60">
    <property type="entry name" value="Homeodomain-like"/>
    <property type="match status" value="1"/>
</dbReference>
<dbReference type="PROSITE" id="PS00397">
    <property type="entry name" value="RECOMBINASES_1"/>
    <property type="match status" value="1"/>
</dbReference>
<dbReference type="PANTHER" id="PTHR30461">
    <property type="entry name" value="DNA-INVERTASE FROM LAMBDOID PROPHAGE"/>
    <property type="match status" value="1"/>
</dbReference>
<dbReference type="SMART" id="SM00857">
    <property type="entry name" value="Resolvase"/>
    <property type="match status" value="1"/>
</dbReference>
<dbReference type="Pfam" id="PF02796">
    <property type="entry name" value="HTH_7"/>
    <property type="match status" value="1"/>
</dbReference>
<reference evidence="8" key="1">
    <citation type="submission" date="2023-07" db="EMBL/GenBank/DDBJ databases">
        <authorList>
            <person name="Colorado M.A."/>
            <person name="Villamil L.M."/>
            <person name="Melo J.F."/>
            <person name="Rodriguez J.A."/>
            <person name="Ruiz R.Y."/>
        </authorList>
    </citation>
    <scope>NUCLEOTIDE SEQUENCE [LARGE SCALE GENOMIC DNA]</scope>
    <source>
        <strain evidence="8">C33</strain>
    </source>
</reference>
<dbReference type="InterPro" id="IPR006120">
    <property type="entry name" value="Resolvase_HTH_dom"/>
</dbReference>
<gene>
    <name evidence="7" type="ORF">RFV38_12950</name>
</gene>
<dbReference type="EMBL" id="JAVIKH010000035">
    <property type="protein sequence ID" value="MDX8337387.1"/>
    <property type="molecule type" value="Genomic_DNA"/>
</dbReference>
<name>A0ABU4WEH2_9FUSO</name>
<feature type="active site" description="O-(5'-phospho-DNA)-serine intermediate" evidence="5">
    <location>
        <position position="9"/>
    </location>
</feature>
<evidence type="ECO:0000256" key="2">
    <source>
        <dbReference type="ARBA" id="ARBA00022908"/>
    </source>
</evidence>
<dbReference type="SUPFAM" id="SSF53041">
    <property type="entry name" value="Resolvase-like"/>
    <property type="match status" value="1"/>
</dbReference>
<dbReference type="Pfam" id="PF00239">
    <property type="entry name" value="Resolvase"/>
    <property type="match status" value="1"/>
</dbReference>
<evidence type="ECO:0000256" key="5">
    <source>
        <dbReference type="PROSITE-ProRule" id="PRU10137"/>
    </source>
</evidence>
<accession>A0ABU4WEH2</accession>
<evidence type="ECO:0000313" key="8">
    <source>
        <dbReference type="Proteomes" id="UP001279681"/>
    </source>
</evidence>
<dbReference type="InterPro" id="IPR050639">
    <property type="entry name" value="SSR_resolvase"/>
</dbReference>
<dbReference type="RefSeq" id="WP_320314725.1">
    <property type="nucleotide sequence ID" value="NZ_JAVIKH010000035.1"/>
</dbReference>
<evidence type="ECO:0000313" key="7">
    <source>
        <dbReference type="EMBL" id="MDX8337387.1"/>
    </source>
</evidence>
<keyword evidence="8" id="KW-1185">Reference proteome</keyword>
<dbReference type="Gene3D" id="3.40.50.1390">
    <property type="entry name" value="Resolvase, N-terminal catalytic domain"/>
    <property type="match status" value="1"/>
</dbReference>
<dbReference type="PROSITE" id="PS51736">
    <property type="entry name" value="RECOMBINASES_3"/>
    <property type="match status" value="1"/>
</dbReference>